<dbReference type="PANTHER" id="PTHR17453">
    <property type="entry name" value="SIGNAL RECOGNITION PARTICLE 19 KD PROTEIN"/>
    <property type="match status" value="1"/>
</dbReference>
<gene>
    <name evidence="6" type="ORF">DM02DRAFT_631437</name>
</gene>
<dbReference type="GO" id="GO:0005786">
    <property type="term" value="C:signal recognition particle, endoplasmic reticulum targeting"/>
    <property type="evidence" value="ECO:0007669"/>
    <property type="project" value="UniProtKB-KW"/>
</dbReference>
<comment type="subcellular location">
    <subcellularLocation>
        <location evidence="1">Cytoplasm</location>
    </subcellularLocation>
</comment>
<name>A0A2V1DHM5_9PLEO</name>
<protein>
    <recommendedName>
        <fullName evidence="8">Signal recognition particle, SRP19 subunit</fullName>
    </recommendedName>
</protein>
<dbReference type="InterPro" id="IPR002778">
    <property type="entry name" value="Signal_recog_particle_SRP19"/>
</dbReference>
<feature type="region of interest" description="Disordered" evidence="5">
    <location>
        <begin position="532"/>
        <end position="553"/>
    </location>
</feature>
<feature type="compositionally biased region" description="Low complexity" evidence="5">
    <location>
        <begin position="336"/>
        <end position="359"/>
    </location>
</feature>
<dbReference type="Pfam" id="PF01922">
    <property type="entry name" value="SRP19"/>
    <property type="match status" value="1"/>
</dbReference>
<evidence type="ECO:0000256" key="1">
    <source>
        <dbReference type="ARBA" id="ARBA00004496"/>
    </source>
</evidence>
<dbReference type="GO" id="GO:0006617">
    <property type="term" value="P:SRP-dependent cotranslational protein targeting to membrane, signal sequence recognition"/>
    <property type="evidence" value="ECO:0007669"/>
    <property type="project" value="TreeGrafter"/>
</dbReference>
<sequence length="553" mass="59778">MQAGVRVAVRYAGTDGQGLSWMWRQFRSTSANSHGVDIEVDEDGGDGGAGSSLLAGRQAGRQASKQAVRRQASMEAMAEQKSVSVAKAAKQDREGQGRGGEGREGQSRAGQAWARRAERAGRREVSRCKKSVVGLIDKTQGCSVGSMNGIHATWYKVIVQALSATPRTRSSVCRVLNLQNPQSPGPKSQSQSPTNLEHGGYLARGAGERTPGALSAIFSRAHKVFLYCTLVSAKREEKRESWEWGTDIGTGLGTVRILCTPPLHSVFGLAWPCHHTARPSLHPPPPPPLHLLSNSSRPSSPCRPSPAMNPRVEEVSDSDSDPEEMDISNLSSLMTPSQVPASSSLSSMPPMPQEMLQPQGPGVVSADREKSKHYQCLYPVYFDKSRTRAEGRRVGAELAVENPLAREMADAVASLGLSVVFEPDKLHPKDWSNPGRIRVLIKQKGQVVAPNIRNKHHLYILVSKYLKNNPTQKNSPFRLPIRGVPMPKEMPEPAVPKGWKMNTILPLHSPALTGGGVSDNFLQDMMAEMQGDMGAVAGPGGAGGSKKKEKKKK</sequence>
<dbReference type="OrthoDB" id="2190947at2759"/>
<feature type="region of interest" description="Disordered" evidence="5">
    <location>
        <begin position="37"/>
        <end position="121"/>
    </location>
</feature>
<dbReference type="SUPFAM" id="SSF69695">
    <property type="entry name" value="SRP19"/>
    <property type="match status" value="1"/>
</dbReference>
<dbReference type="AlphaFoldDB" id="A0A2V1DHM5"/>
<feature type="compositionally biased region" description="Acidic residues" evidence="5">
    <location>
        <begin position="315"/>
        <end position="326"/>
    </location>
</feature>
<dbReference type="InterPro" id="IPR036521">
    <property type="entry name" value="SRP19-like_sf"/>
</dbReference>
<keyword evidence="4" id="KW-0687">Ribonucleoprotein</keyword>
<feature type="compositionally biased region" description="Basic and acidic residues" evidence="5">
    <location>
        <begin position="89"/>
        <end position="106"/>
    </location>
</feature>
<evidence type="ECO:0000256" key="4">
    <source>
        <dbReference type="ARBA" id="ARBA00023274"/>
    </source>
</evidence>
<proteinExistence type="predicted"/>
<evidence type="ECO:0000313" key="7">
    <source>
        <dbReference type="Proteomes" id="UP000244855"/>
    </source>
</evidence>
<feature type="compositionally biased region" description="Low complexity" evidence="5">
    <location>
        <begin position="179"/>
        <end position="193"/>
    </location>
</feature>
<evidence type="ECO:0000256" key="5">
    <source>
        <dbReference type="SAM" id="MobiDB-lite"/>
    </source>
</evidence>
<dbReference type="FunFam" id="3.30.56.30:FF:000003">
    <property type="entry name" value="Signal recognition particle SEC65 subunit"/>
    <property type="match status" value="1"/>
</dbReference>
<dbReference type="GO" id="GO:0008312">
    <property type="term" value="F:7S RNA binding"/>
    <property type="evidence" value="ECO:0007669"/>
    <property type="project" value="InterPro"/>
</dbReference>
<reference evidence="6 7" key="1">
    <citation type="journal article" date="2018" name="Sci. Rep.">
        <title>Comparative genomics provides insights into the lifestyle and reveals functional heterogeneity of dark septate endophytic fungi.</title>
        <authorList>
            <person name="Knapp D.G."/>
            <person name="Nemeth J.B."/>
            <person name="Barry K."/>
            <person name="Hainaut M."/>
            <person name="Henrissat B."/>
            <person name="Johnson J."/>
            <person name="Kuo A."/>
            <person name="Lim J.H.P."/>
            <person name="Lipzen A."/>
            <person name="Nolan M."/>
            <person name="Ohm R.A."/>
            <person name="Tamas L."/>
            <person name="Grigoriev I.V."/>
            <person name="Spatafora J.W."/>
            <person name="Nagy L.G."/>
            <person name="Kovacs G.M."/>
        </authorList>
    </citation>
    <scope>NUCLEOTIDE SEQUENCE [LARGE SCALE GENOMIC DNA]</scope>
    <source>
        <strain evidence="6 7">DSE2036</strain>
    </source>
</reference>
<dbReference type="Gene3D" id="3.30.56.30">
    <property type="entry name" value="Signal recognition particle, SRP19-like subunit"/>
    <property type="match status" value="1"/>
</dbReference>
<organism evidence="6 7">
    <name type="scientific">Periconia macrospinosa</name>
    <dbReference type="NCBI Taxonomy" id="97972"/>
    <lineage>
        <taxon>Eukaryota</taxon>
        <taxon>Fungi</taxon>
        <taxon>Dikarya</taxon>
        <taxon>Ascomycota</taxon>
        <taxon>Pezizomycotina</taxon>
        <taxon>Dothideomycetes</taxon>
        <taxon>Pleosporomycetidae</taxon>
        <taxon>Pleosporales</taxon>
        <taxon>Massarineae</taxon>
        <taxon>Periconiaceae</taxon>
        <taxon>Periconia</taxon>
    </lineage>
</organism>
<feature type="compositionally biased region" description="Low complexity" evidence="5">
    <location>
        <begin position="290"/>
        <end position="306"/>
    </location>
</feature>
<evidence type="ECO:0000256" key="3">
    <source>
        <dbReference type="ARBA" id="ARBA00023135"/>
    </source>
</evidence>
<feature type="region of interest" description="Disordered" evidence="5">
    <location>
        <begin position="178"/>
        <end position="201"/>
    </location>
</feature>
<evidence type="ECO:0008006" key="8">
    <source>
        <dbReference type="Google" id="ProtNLM"/>
    </source>
</evidence>
<dbReference type="STRING" id="97972.A0A2V1DHM5"/>
<dbReference type="EMBL" id="KZ805446">
    <property type="protein sequence ID" value="PVH97093.1"/>
    <property type="molecule type" value="Genomic_DNA"/>
</dbReference>
<dbReference type="Proteomes" id="UP000244855">
    <property type="component" value="Unassembled WGS sequence"/>
</dbReference>
<evidence type="ECO:0000313" key="6">
    <source>
        <dbReference type="EMBL" id="PVH97093.1"/>
    </source>
</evidence>
<keyword evidence="2" id="KW-0963">Cytoplasm</keyword>
<feature type="region of interest" description="Disordered" evidence="5">
    <location>
        <begin position="282"/>
        <end position="368"/>
    </location>
</feature>
<accession>A0A2V1DHM5</accession>
<evidence type="ECO:0000256" key="2">
    <source>
        <dbReference type="ARBA" id="ARBA00022490"/>
    </source>
</evidence>
<keyword evidence="3" id="KW-0733">Signal recognition particle</keyword>
<dbReference type="PANTHER" id="PTHR17453:SF0">
    <property type="entry name" value="SIGNAL RECOGNITION PARTICLE 19 KDA PROTEIN"/>
    <property type="match status" value="1"/>
</dbReference>
<keyword evidence="7" id="KW-1185">Reference proteome</keyword>